<protein>
    <submittedName>
        <fullName evidence="1">11308_t:CDS:1</fullName>
    </submittedName>
</protein>
<sequence length="46" mass="5621">EIDLLKIENEHFKKDIYELEEMKQNYIAIQEKLEIFKNPDISLLKL</sequence>
<feature type="non-terminal residue" evidence="1">
    <location>
        <position position="46"/>
    </location>
</feature>
<organism evidence="1 2">
    <name type="scientific">Racocetra persica</name>
    <dbReference type="NCBI Taxonomy" id="160502"/>
    <lineage>
        <taxon>Eukaryota</taxon>
        <taxon>Fungi</taxon>
        <taxon>Fungi incertae sedis</taxon>
        <taxon>Mucoromycota</taxon>
        <taxon>Glomeromycotina</taxon>
        <taxon>Glomeromycetes</taxon>
        <taxon>Diversisporales</taxon>
        <taxon>Gigasporaceae</taxon>
        <taxon>Racocetra</taxon>
    </lineage>
</organism>
<evidence type="ECO:0000313" key="2">
    <source>
        <dbReference type="Proteomes" id="UP000789920"/>
    </source>
</evidence>
<proteinExistence type="predicted"/>
<dbReference type="Proteomes" id="UP000789920">
    <property type="component" value="Unassembled WGS sequence"/>
</dbReference>
<name>A0ACA9S264_9GLOM</name>
<feature type="non-terminal residue" evidence="1">
    <location>
        <position position="1"/>
    </location>
</feature>
<gene>
    <name evidence="1" type="ORF">RPERSI_LOCUS25431</name>
</gene>
<accession>A0ACA9S264</accession>
<dbReference type="EMBL" id="CAJVQC010084100">
    <property type="protein sequence ID" value="CAG8820807.1"/>
    <property type="molecule type" value="Genomic_DNA"/>
</dbReference>
<comment type="caution">
    <text evidence="1">The sequence shown here is derived from an EMBL/GenBank/DDBJ whole genome shotgun (WGS) entry which is preliminary data.</text>
</comment>
<evidence type="ECO:0000313" key="1">
    <source>
        <dbReference type="EMBL" id="CAG8820807.1"/>
    </source>
</evidence>
<reference evidence="1" key="1">
    <citation type="submission" date="2021-06" db="EMBL/GenBank/DDBJ databases">
        <authorList>
            <person name="Kallberg Y."/>
            <person name="Tangrot J."/>
            <person name="Rosling A."/>
        </authorList>
    </citation>
    <scope>NUCLEOTIDE SEQUENCE</scope>
    <source>
        <strain evidence="1">MA461A</strain>
    </source>
</reference>
<keyword evidence="2" id="KW-1185">Reference proteome</keyword>